<comment type="caution">
    <text evidence="1">The sequence shown here is derived from an EMBL/GenBank/DDBJ whole genome shotgun (WGS) entry which is preliminary data.</text>
</comment>
<evidence type="ECO:0000313" key="2">
    <source>
        <dbReference type="Proteomes" id="UP000479710"/>
    </source>
</evidence>
<keyword evidence="2" id="KW-1185">Reference proteome</keyword>
<gene>
    <name evidence="1" type="ORF">E2562_036598</name>
</gene>
<reference evidence="1 2" key="1">
    <citation type="submission" date="2019-11" db="EMBL/GenBank/DDBJ databases">
        <title>Whole genome sequence of Oryza granulata.</title>
        <authorList>
            <person name="Li W."/>
        </authorList>
    </citation>
    <scope>NUCLEOTIDE SEQUENCE [LARGE SCALE GENOMIC DNA]</scope>
    <source>
        <strain evidence="2">cv. Menghai</strain>
        <tissue evidence="1">Leaf</tissue>
    </source>
</reference>
<organism evidence="1 2">
    <name type="scientific">Oryza meyeriana var. granulata</name>
    <dbReference type="NCBI Taxonomy" id="110450"/>
    <lineage>
        <taxon>Eukaryota</taxon>
        <taxon>Viridiplantae</taxon>
        <taxon>Streptophyta</taxon>
        <taxon>Embryophyta</taxon>
        <taxon>Tracheophyta</taxon>
        <taxon>Spermatophyta</taxon>
        <taxon>Magnoliopsida</taxon>
        <taxon>Liliopsida</taxon>
        <taxon>Poales</taxon>
        <taxon>Poaceae</taxon>
        <taxon>BOP clade</taxon>
        <taxon>Oryzoideae</taxon>
        <taxon>Oryzeae</taxon>
        <taxon>Oryzinae</taxon>
        <taxon>Oryza</taxon>
        <taxon>Oryza meyeriana</taxon>
    </lineage>
</organism>
<dbReference type="Proteomes" id="UP000479710">
    <property type="component" value="Unassembled WGS sequence"/>
</dbReference>
<dbReference type="AlphaFoldDB" id="A0A6G1DBG3"/>
<proteinExistence type="predicted"/>
<dbReference type="EMBL" id="SPHZ02000007">
    <property type="protein sequence ID" value="KAF0909474.1"/>
    <property type="molecule type" value="Genomic_DNA"/>
</dbReference>
<sequence>MDSRMPSKMAKIALAAAGVATQKKMRKVAVLVDQVLMPEKPTQKVEVAAAIEQICLLEKPKQPSEARHGGRRAAAWHSTSMVMVFGARHSSCVGRRETVAPTEATEEDELEVVKQFVLATKRISHWHNTVQISNSSISITPGRHRVRPQAQPSALATP</sequence>
<evidence type="ECO:0000313" key="1">
    <source>
        <dbReference type="EMBL" id="KAF0909474.1"/>
    </source>
</evidence>
<name>A0A6G1DBG3_9ORYZ</name>
<protein>
    <submittedName>
        <fullName evidence="1">Uncharacterized protein</fullName>
    </submittedName>
</protein>
<accession>A0A6G1DBG3</accession>